<dbReference type="EMBL" id="GBRH01186611">
    <property type="protein sequence ID" value="JAE11285.1"/>
    <property type="molecule type" value="Transcribed_RNA"/>
</dbReference>
<proteinExistence type="predicted"/>
<reference evidence="1" key="1">
    <citation type="submission" date="2014-09" db="EMBL/GenBank/DDBJ databases">
        <authorList>
            <person name="Magalhaes I.L.F."/>
            <person name="Oliveira U."/>
            <person name="Santos F.R."/>
            <person name="Vidigal T.H.D.A."/>
            <person name="Brescovit A.D."/>
            <person name="Santos A.J."/>
        </authorList>
    </citation>
    <scope>NUCLEOTIDE SEQUENCE</scope>
    <source>
        <tissue evidence="1">Shoot tissue taken approximately 20 cm above the soil surface</tissue>
    </source>
</reference>
<reference evidence="1" key="2">
    <citation type="journal article" date="2015" name="Data Brief">
        <title>Shoot transcriptome of the giant reed, Arundo donax.</title>
        <authorList>
            <person name="Barrero R.A."/>
            <person name="Guerrero F.D."/>
            <person name="Moolhuijzen P."/>
            <person name="Goolsby J.A."/>
            <person name="Tidwell J."/>
            <person name="Bellgard S.E."/>
            <person name="Bellgard M.I."/>
        </authorList>
    </citation>
    <scope>NUCLEOTIDE SEQUENCE</scope>
    <source>
        <tissue evidence="1">Shoot tissue taken approximately 20 cm above the soil surface</tissue>
    </source>
</reference>
<accession>A0A0A9FE22</accession>
<organism evidence="1">
    <name type="scientific">Arundo donax</name>
    <name type="common">Giant reed</name>
    <name type="synonym">Donax arundinaceus</name>
    <dbReference type="NCBI Taxonomy" id="35708"/>
    <lineage>
        <taxon>Eukaryota</taxon>
        <taxon>Viridiplantae</taxon>
        <taxon>Streptophyta</taxon>
        <taxon>Embryophyta</taxon>
        <taxon>Tracheophyta</taxon>
        <taxon>Spermatophyta</taxon>
        <taxon>Magnoliopsida</taxon>
        <taxon>Liliopsida</taxon>
        <taxon>Poales</taxon>
        <taxon>Poaceae</taxon>
        <taxon>PACMAD clade</taxon>
        <taxon>Arundinoideae</taxon>
        <taxon>Arundineae</taxon>
        <taxon>Arundo</taxon>
    </lineage>
</organism>
<dbReference type="AlphaFoldDB" id="A0A0A9FE22"/>
<name>A0A0A9FE22_ARUDO</name>
<sequence>MQSLQTVREIELIFLPNLKVLGFNLYLMPTKQAPEIPFKISPD</sequence>
<protein>
    <submittedName>
        <fullName evidence="1">Uncharacterized protein</fullName>
    </submittedName>
</protein>
<evidence type="ECO:0000313" key="1">
    <source>
        <dbReference type="EMBL" id="JAE11285.1"/>
    </source>
</evidence>